<keyword evidence="7" id="KW-0520">NAD</keyword>
<evidence type="ECO:0000313" key="13">
    <source>
        <dbReference type="EMBL" id="KAB2933331.1"/>
    </source>
</evidence>
<name>A0A833H2G4_9LEPT</name>
<evidence type="ECO:0000256" key="3">
    <source>
        <dbReference type="ARBA" id="ARBA00004947"/>
    </source>
</evidence>
<dbReference type="NCBIfam" id="TIGR01179">
    <property type="entry name" value="galE"/>
    <property type="match status" value="1"/>
</dbReference>
<evidence type="ECO:0000256" key="6">
    <source>
        <dbReference type="ARBA" id="ARBA00018569"/>
    </source>
</evidence>
<evidence type="ECO:0000256" key="7">
    <source>
        <dbReference type="ARBA" id="ARBA00023027"/>
    </source>
</evidence>
<evidence type="ECO:0000256" key="10">
    <source>
        <dbReference type="ARBA" id="ARBA00031367"/>
    </source>
</evidence>
<keyword evidence="8 13" id="KW-0413">Isomerase</keyword>
<dbReference type="UniPathway" id="UPA00214"/>
<protein>
    <recommendedName>
        <fullName evidence="6">UDP-glucose 4-epimerase</fullName>
        <ecNumber evidence="5">5.1.3.2</ecNumber>
    </recommendedName>
    <alternativeName>
        <fullName evidence="11">Galactowaldenase</fullName>
    </alternativeName>
    <alternativeName>
        <fullName evidence="10">UDP-galactose 4-epimerase</fullName>
    </alternativeName>
</protein>
<comment type="cofactor">
    <cofactor evidence="2">
        <name>NAD(+)</name>
        <dbReference type="ChEBI" id="CHEBI:57540"/>
    </cofactor>
</comment>
<evidence type="ECO:0000256" key="1">
    <source>
        <dbReference type="ARBA" id="ARBA00000083"/>
    </source>
</evidence>
<dbReference type="Proteomes" id="UP000460298">
    <property type="component" value="Unassembled WGS sequence"/>
</dbReference>
<dbReference type="PANTHER" id="PTHR43725">
    <property type="entry name" value="UDP-GLUCOSE 4-EPIMERASE"/>
    <property type="match status" value="1"/>
</dbReference>
<dbReference type="GO" id="GO:0003978">
    <property type="term" value="F:UDP-glucose 4-epimerase activity"/>
    <property type="evidence" value="ECO:0007669"/>
    <property type="project" value="UniProtKB-EC"/>
</dbReference>
<dbReference type="EC" id="5.1.3.2" evidence="5"/>
<dbReference type="EMBL" id="WBUI01000006">
    <property type="protein sequence ID" value="KAB2933331.1"/>
    <property type="molecule type" value="Genomic_DNA"/>
</dbReference>
<evidence type="ECO:0000313" key="14">
    <source>
        <dbReference type="Proteomes" id="UP000460298"/>
    </source>
</evidence>
<dbReference type="Gene3D" id="3.40.50.720">
    <property type="entry name" value="NAD(P)-binding Rossmann-like Domain"/>
    <property type="match status" value="1"/>
</dbReference>
<evidence type="ECO:0000256" key="4">
    <source>
        <dbReference type="ARBA" id="ARBA00007637"/>
    </source>
</evidence>
<evidence type="ECO:0000256" key="5">
    <source>
        <dbReference type="ARBA" id="ARBA00013189"/>
    </source>
</evidence>
<comment type="catalytic activity">
    <reaction evidence="1">
        <text>UDP-alpha-D-glucose = UDP-alpha-D-galactose</text>
        <dbReference type="Rhea" id="RHEA:22168"/>
        <dbReference type="ChEBI" id="CHEBI:58885"/>
        <dbReference type="ChEBI" id="CHEBI:66914"/>
        <dbReference type="EC" id="5.1.3.2"/>
    </reaction>
</comment>
<organism evidence="13 14">
    <name type="scientific">Leptonema illini</name>
    <dbReference type="NCBI Taxonomy" id="183"/>
    <lineage>
        <taxon>Bacteria</taxon>
        <taxon>Pseudomonadati</taxon>
        <taxon>Spirochaetota</taxon>
        <taxon>Spirochaetia</taxon>
        <taxon>Leptospirales</taxon>
        <taxon>Leptospiraceae</taxon>
        <taxon>Leptonema</taxon>
    </lineage>
</organism>
<dbReference type="InterPro" id="IPR001509">
    <property type="entry name" value="Epimerase_deHydtase"/>
</dbReference>
<keyword evidence="9" id="KW-0119">Carbohydrate metabolism</keyword>
<reference evidence="13 14" key="1">
    <citation type="submission" date="2019-10" db="EMBL/GenBank/DDBJ databases">
        <title>Extracellular Electron Transfer in a Candidatus Methanoperedens spp. Enrichment Culture.</title>
        <authorList>
            <person name="Berger S."/>
            <person name="Rangel Shaw D."/>
            <person name="Berben T."/>
            <person name="In 'T Zandt M."/>
            <person name="Frank J."/>
            <person name="Reimann J."/>
            <person name="Jetten M.S.M."/>
            <person name="Welte C.U."/>
        </authorList>
    </citation>
    <scope>NUCLEOTIDE SEQUENCE [LARGE SCALE GENOMIC DNA]</scope>
    <source>
        <strain evidence="13">SB12</strain>
    </source>
</reference>
<dbReference type="SUPFAM" id="SSF51735">
    <property type="entry name" value="NAD(P)-binding Rossmann-fold domains"/>
    <property type="match status" value="1"/>
</dbReference>
<dbReference type="Pfam" id="PF01370">
    <property type="entry name" value="Epimerase"/>
    <property type="match status" value="1"/>
</dbReference>
<proteinExistence type="inferred from homology"/>
<feature type="domain" description="NAD-dependent epimerase/dehydratase" evidence="12">
    <location>
        <begin position="10"/>
        <end position="258"/>
    </location>
</feature>
<comment type="caution">
    <text evidence="13">The sequence shown here is derived from an EMBL/GenBank/DDBJ whole genome shotgun (WGS) entry which is preliminary data.</text>
</comment>
<evidence type="ECO:0000256" key="9">
    <source>
        <dbReference type="ARBA" id="ARBA00023277"/>
    </source>
</evidence>
<dbReference type="GO" id="GO:0033499">
    <property type="term" value="P:galactose catabolic process via UDP-galactose, Leloir pathway"/>
    <property type="evidence" value="ECO:0007669"/>
    <property type="project" value="TreeGrafter"/>
</dbReference>
<gene>
    <name evidence="13" type="primary">galE</name>
    <name evidence="13" type="ORF">F9K24_08255</name>
</gene>
<comment type="pathway">
    <text evidence="3">Carbohydrate metabolism; galactose metabolism.</text>
</comment>
<sequence>MAHKRKTAGITGGAGYIGSHIIADLLERDVEVYVLDNFSTGNRKNLFEHPHYHLIEGDVRDPDAVQAFLAHRPDVVFHFAASKAAGESMVDPVKYSDNNLRGTLLLIEELVKAGIGSFVFSSSAAVYGDPQYIPLDEKHPRIPANFYGYTKMVIEDTLEWYSRLTGLRYASLRYFNAAGYDVKGRVRGLENQPQNLLPIVMEVAAGMRSELQIFGDDYDTPDGTCIRDYIHVNDLARAHILAMEHLLQKRENVTVNLGSEKGLSVKEIVEQARRITGRPIPARVVGRRPGDPAALYASAAKAAAELNWRAEVSDASKLIESMWSVYREIKP</sequence>
<dbReference type="InterPro" id="IPR036291">
    <property type="entry name" value="NAD(P)-bd_dom_sf"/>
</dbReference>
<accession>A0A833H2G4</accession>
<dbReference type="AlphaFoldDB" id="A0A833H2G4"/>
<dbReference type="InterPro" id="IPR005886">
    <property type="entry name" value="UDP_G4E"/>
</dbReference>
<comment type="similarity">
    <text evidence="4">Belongs to the NAD(P)-dependent epimerase/dehydratase family.</text>
</comment>
<dbReference type="Gene3D" id="3.90.25.10">
    <property type="entry name" value="UDP-galactose 4-epimerase, domain 1"/>
    <property type="match status" value="1"/>
</dbReference>
<evidence type="ECO:0000256" key="11">
    <source>
        <dbReference type="ARBA" id="ARBA00033067"/>
    </source>
</evidence>
<evidence type="ECO:0000256" key="2">
    <source>
        <dbReference type="ARBA" id="ARBA00001911"/>
    </source>
</evidence>
<dbReference type="PANTHER" id="PTHR43725:SF53">
    <property type="entry name" value="UDP-ARABINOSE 4-EPIMERASE 1"/>
    <property type="match status" value="1"/>
</dbReference>
<evidence type="ECO:0000256" key="8">
    <source>
        <dbReference type="ARBA" id="ARBA00023235"/>
    </source>
</evidence>
<evidence type="ECO:0000259" key="12">
    <source>
        <dbReference type="Pfam" id="PF01370"/>
    </source>
</evidence>